<dbReference type="GO" id="GO:0007030">
    <property type="term" value="P:Golgi organization"/>
    <property type="evidence" value="ECO:0007669"/>
    <property type="project" value="TreeGrafter"/>
</dbReference>
<reference evidence="1" key="1">
    <citation type="submission" date="2021-03" db="EMBL/GenBank/DDBJ databases">
        <title>Draft genome sequence of rust myrtle Austropuccinia psidii MF-1, a brazilian biotype.</title>
        <authorList>
            <person name="Quecine M.C."/>
            <person name="Pachon D.M.R."/>
            <person name="Bonatelli M.L."/>
            <person name="Correr F.H."/>
            <person name="Franceschini L.M."/>
            <person name="Leite T.F."/>
            <person name="Margarido G.R.A."/>
            <person name="Almeida C.A."/>
            <person name="Ferrarezi J.A."/>
            <person name="Labate C.A."/>
        </authorList>
    </citation>
    <scope>NUCLEOTIDE SEQUENCE</scope>
    <source>
        <strain evidence="1">MF-1</strain>
    </source>
</reference>
<dbReference type="GO" id="GO:0005794">
    <property type="term" value="C:Golgi apparatus"/>
    <property type="evidence" value="ECO:0007669"/>
    <property type="project" value="TreeGrafter"/>
</dbReference>
<sequence length="299" mass="33745">MCLAVWATDARLGYRLVLAFNRDEYLDRSSLPATWHSFDQPHGDCEILSGRDMVAGGTWLGIHRRNGKFAFLTNILPSLETNPDPTRATSRGSLIREFLQGSDNVNSYIARLKANDQNMNGYNLVVGQIGEIGTDVALGYHSNRDLPSTQTSLKPQNPYRVYGMSNGFAQQLPEWPKVSFSKQALTNYLKSIAAHPSHESEQDLVEEEIFKLMSQYDHSTTDVPSNNLCRPYHKVHSPDAKVGRHTLAATRVQTLLLVPASSSKVTFLERDVWKLDTTGEPVWCGDDKTKWRRFEFDLK</sequence>
<dbReference type="AlphaFoldDB" id="A0A9Q3GIT3"/>
<dbReference type="PANTHER" id="PTHR17985">
    <property type="entry name" value="SER/THR-RICH PROTEIN T10 IN DGCR REGION"/>
    <property type="match status" value="1"/>
</dbReference>
<protein>
    <submittedName>
        <fullName evidence="1">Uncharacterized protein</fullName>
    </submittedName>
</protein>
<organism evidence="1 2">
    <name type="scientific">Austropuccinia psidii MF-1</name>
    <dbReference type="NCBI Taxonomy" id="1389203"/>
    <lineage>
        <taxon>Eukaryota</taxon>
        <taxon>Fungi</taxon>
        <taxon>Dikarya</taxon>
        <taxon>Basidiomycota</taxon>
        <taxon>Pucciniomycotina</taxon>
        <taxon>Pucciniomycetes</taxon>
        <taxon>Pucciniales</taxon>
        <taxon>Sphaerophragmiaceae</taxon>
        <taxon>Austropuccinia</taxon>
    </lineage>
</organism>
<dbReference type="Proteomes" id="UP000765509">
    <property type="component" value="Unassembled WGS sequence"/>
</dbReference>
<accession>A0A9Q3GIT3</accession>
<dbReference type="PANTHER" id="PTHR17985:SF8">
    <property type="entry name" value="TRANSPORT AND GOLGI ORGANIZATION PROTEIN 2 HOMOLOG"/>
    <property type="match status" value="1"/>
</dbReference>
<dbReference type="EMBL" id="AVOT02002049">
    <property type="protein sequence ID" value="MBW0469016.1"/>
    <property type="molecule type" value="Genomic_DNA"/>
</dbReference>
<dbReference type="InterPro" id="IPR008551">
    <property type="entry name" value="TANGO2"/>
</dbReference>
<evidence type="ECO:0000313" key="2">
    <source>
        <dbReference type="Proteomes" id="UP000765509"/>
    </source>
</evidence>
<keyword evidence="2" id="KW-1185">Reference proteome</keyword>
<dbReference type="GO" id="GO:0009306">
    <property type="term" value="P:protein secretion"/>
    <property type="evidence" value="ECO:0007669"/>
    <property type="project" value="TreeGrafter"/>
</dbReference>
<comment type="caution">
    <text evidence="1">The sequence shown here is derived from an EMBL/GenBank/DDBJ whole genome shotgun (WGS) entry which is preliminary data.</text>
</comment>
<name>A0A9Q3GIT3_9BASI</name>
<dbReference type="Pfam" id="PF05742">
    <property type="entry name" value="TANGO2"/>
    <property type="match status" value="1"/>
</dbReference>
<evidence type="ECO:0000313" key="1">
    <source>
        <dbReference type="EMBL" id="MBW0469016.1"/>
    </source>
</evidence>
<dbReference type="OrthoDB" id="191601at2759"/>
<proteinExistence type="predicted"/>
<gene>
    <name evidence="1" type="ORF">O181_008731</name>
</gene>